<feature type="region of interest" description="Disordered" evidence="1">
    <location>
        <begin position="644"/>
        <end position="664"/>
    </location>
</feature>
<comment type="caution">
    <text evidence="2">The sequence shown here is derived from an EMBL/GenBank/DDBJ whole genome shotgun (WGS) entry which is preliminary data.</text>
</comment>
<gene>
    <name evidence="2" type="ORF">CDD81_718</name>
</gene>
<name>A0A2C5Y169_9HYPO</name>
<dbReference type="Proteomes" id="UP000226192">
    <property type="component" value="Unassembled WGS sequence"/>
</dbReference>
<reference evidence="2 3" key="1">
    <citation type="submission" date="2017-06" db="EMBL/GenBank/DDBJ databases">
        <title>Ant-infecting Ophiocordyceps genomes reveal a high diversity of potential behavioral manipulation genes and a possible major role for enterotoxins.</title>
        <authorList>
            <person name="De Bekker C."/>
            <person name="Evans H.C."/>
            <person name="Brachmann A."/>
            <person name="Hughes D.P."/>
        </authorList>
    </citation>
    <scope>NUCLEOTIDE SEQUENCE [LARGE SCALE GENOMIC DNA]</scope>
    <source>
        <strain evidence="2 3">Map64</strain>
    </source>
</reference>
<dbReference type="AlphaFoldDB" id="A0A2C5Y169"/>
<evidence type="ECO:0000313" key="3">
    <source>
        <dbReference type="Proteomes" id="UP000226192"/>
    </source>
</evidence>
<evidence type="ECO:0000313" key="2">
    <source>
        <dbReference type="EMBL" id="PHH61150.1"/>
    </source>
</evidence>
<organism evidence="2 3">
    <name type="scientific">Ophiocordyceps australis</name>
    <dbReference type="NCBI Taxonomy" id="1399860"/>
    <lineage>
        <taxon>Eukaryota</taxon>
        <taxon>Fungi</taxon>
        <taxon>Dikarya</taxon>
        <taxon>Ascomycota</taxon>
        <taxon>Pezizomycotina</taxon>
        <taxon>Sordariomycetes</taxon>
        <taxon>Hypocreomycetidae</taxon>
        <taxon>Hypocreales</taxon>
        <taxon>Ophiocordycipitaceae</taxon>
        <taxon>Ophiocordyceps</taxon>
    </lineage>
</organism>
<sequence>MLHELQRPMKKSRSVAKSEDILTGPRKKSYPTWRRVRIEQNFSALNERAKQIKWSMQTLRRVALKSARMRDIHTAASLAAERVQEITQIAQETADLIEAKSALSPVHFENTWSHVRKSRQIYTEILVHEAKQSLQQYVFNAWVERATAVAKDANIARDAKSALISATKALNVAKRLGNELLDKVFKRDIIQEILEEVMANPQSQEVAIAIEETHIAYMPSHERAIDAFKREMELLDAEIKSLEKPVYSLVEGAILAKRESNTAAIVNQRAADIARRNWGAEDKVNLLSEWRKQRVRDLEQLIQEDVEARGGLQRQNIALQNSRKDIAELATQHRRRLKRARFSNRVATIILSAVPVATAPIGQALVAARQVERLITAVREVLRASFAAGVSPLVQSVEHLTSQLHSTTLSAKVAAPQKISPWIRRRSPRKVIARLKAMEKVGVKPSVPLADLMRELEDVEIPSGEPGEELYEMVEKQTAEKPEDKTDGKKEEGATEKTRKENAEDLREEAPARETEEEAGEKAERQKSKGKRAKVAITTLMETLEGLEAPLFSRSHSSTESTTAALGQFSSMDQIIHKLEITSKLNATDNPDFWLLLDEAVNLSEGPDKAPRPRTMMEAIYKEMMRNWKKMQDELERDLKIQRAHGEWQPSDDDASPSDFAARTRDIAARAKNVDRWLEAP</sequence>
<accession>A0A2C5Y169</accession>
<keyword evidence="3" id="KW-1185">Reference proteome</keyword>
<dbReference type="EMBL" id="NJET01000114">
    <property type="protein sequence ID" value="PHH61150.1"/>
    <property type="molecule type" value="Genomic_DNA"/>
</dbReference>
<protein>
    <submittedName>
        <fullName evidence="2">Uncharacterized protein</fullName>
    </submittedName>
</protein>
<evidence type="ECO:0000256" key="1">
    <source>
        <dbReference type="SAM" id="MobiDB-lite"/>
    </source>
</evidence>
<feature type="compositionally biased region" description="Basic and acidic residues" evidence="1">
    <location>
        <begin position="474"/>
        <end position="527"/>
    </location>
</feature>
<feature type="region of interest" description="Disordered" evidence="1">
    <location>
        <begin position="1"/>
        <end position="21"/>
    </location>
</feature>
<proteinExistence type="predicted"/>
<feature type="region of interest" description="Disordered" evidence="1">
    <location>
        <begin position="474"/>
        <end position="533"/>
    </location>
</feature>